<evidence type="ECO:0000256" key="7">
    <source>
        <dbReference type="ARBA" id="ARBA00022927"/>
    </source>
</evidence>
<keyword evidence="14" id="KW-1185">Reference proteome</keyword>
<dbReference type="EMBL" id="QGLF01000002">
    <property type="protein sequence ID" value="PWR21866.1"/>
    <property type="molecule type" value="Genomic_DNA"/>
</dbReference>
<protein>
    <recommendedName>
        <fullName evidence="10">Protein TonB</fullName>
    </recommendedName>
</protein>
<dbReference type="GO" id="GO:0031992">
    <property type="term" value="F:energy transducer activity"/>
    <property type="evidence" value="ECO:0007669"/>
    <property type="project" value="InterPro"/>
</dbReference>
<feature type="region of interest" description="Disordered" evidence="11">
    <location>
        <begin position="104"/>
        <end position="177"/>
    </location>
</feature>
<evidence type="ECO:0000313" key="14">
    <source>
        <dbReference type="Proteomes" id="UP000246077"/>
    </source>
</evidence>
<dbReference type="RefSeq" id="WP_109920510.1">
    <property type="nucleotide sequence ID" value="NZ_QGLF01000002.1"/>
</dbReference>
<keyword evidence="4 10" id="KW-1003">Cell membrane</keyword>
<dbReference type="Gene3D" id="3.30.1150.10">
    <property type="match status" value="1"/>
</dbReference>
<dbReference type="AlphaFoldDB" id="A0A317E6K9"/>
<dbReference type="NCBIfam" id="TIGR01352">
    <property type="entry name" value="tonB_Cterm"/>
    <property type="match status" value="1"/>
</dbReference>
<gene>
    <name evidence="13" type="ORF">DKG75_07740</name>
</gene>
<feature type="compositionally biased region" description="Pro residues" evidence="11">
    <location>
        <begin position="146"/>
        <end position="158"/>
    </location>
</feature>
<keyword evidence="8 10" id="KW-1133">Transmembrane helix</keyword>
<evidence type="ECO:0000313" key="13">
    <source>
        <dbReference type="EMBL" id="PWR21866.1"/>
    </source>
</evidence>
<name>A0A317E6K9_9PROT</name>
<keyword evidence="6 10" id="KW-0812">Transmembrane</keyword>
<dbReference type="GO" id="GO:0015031">
    <property type="term" value="P:protein transport"/>
    <property type="evidence" value="ECO:0007669"/>
    <property type="project" value="UniProtKB-UniRule"/>
</dbReference>
<dbReference type="InterPro" id="IPR051045">
    <property type="entry name" value="TonB-dependent_transducer"/>
</dbReference>
<evidence type="ECO:0000256" key="5">
    <source>
        <dbReference type="ARBA" id="ARBA00022519"/>
    </source>
</evidence>
<feature type="domain" description="TonB C-terminal" evidence="12">
    <location>
        <begin position="179"/>
        <end position="271"/>
    </location>
</feature>
<organism evidence="13 14">
    <name type="scientific">Zavarzinia compransoris</name>
    <dbReference type="NCBI Taxonomy" id="1264899"/>
    <lineage>
        <taxon>Bacteria</taxon>
        <taxon>Pseudomonadati</taxon>
        <taxon>Pseudomonadota</taxon>
        <taxon>Alphaproteobacteria</taxon>
        <taxon>Rhodospirillales</taxon>
        <taxon>Zavarziniaceae</taxon>
        <taxon>Zavarzinia</taxon>
    </lineage>
</organism>
<proteinExistence type="inferred from homology"/>
<keyword evidence="7 10" id="KW-0653">Protein transport</keyword>
<dbReference type="GO" id="GO:0030288">
    <property type="term" value="C:outer membrane-bounded periplasmic space"/>
    <property type="evidence" value="ECO:0007669"/>
    <property type="project" value="InterPro"/>
</dbReference>
<sequence>MSENNRPVFLGVSVAGHALAIAGLIYLGHAQTSGAMAPAPPTIELLLPPALPAAAAVPVEATEVKPVEAVETPPEIQEAVEPEPPPPLPVMAEAVEAIEETPVLVAKAPEPEKPKPPKPKPPPREVQKPKKPEKPREEPAAAPAAAPAPPSNAPPGPAPSAATAAAPVSGGGNPGARQDYRALVSAWIEKHKRYPDSARRRGIEGKPTVRFRIDRGGHVQMVEIHRETGRRDLDEAALRTIERADPFPPFPDDIEGQSMEFVVPIDFNMKR</sequence>
<comment type="subcellular location">
    <subcellularLocation>
        <location evidence="1 10">Cell inner membrane</location>
        <topology evidence="1 10">Single-pass membrane protein</topology>
        <orientation evidence="1 10">Periplasmic side</orientation>
    </subcellularLocation>
</comment>
<dbReference type="GO" id="GO:0055085">
    <property type="term" value="P:transmembrane transport"/>
    <property type="evidence" value="ECO:0007669"/>
    <property type="project" value="InterPro"/>
</dbReference>
<dbReference type="PRINTS" id="PR01374">
    <property type="entry name" value="TONBPROTEIN"/>
</dbReference>
<dbReference type="PANTHER" id="PTHR33446">
    <property type="entry name" value="PROTEIN TONB-RELATED"/>
    <property type="match status" value="1"/>
</dbReference>
<dbReference type="SUPFAM" id="SSF74653">
    <property type="entry name" value="TolA/TonB C-terminal domain"/>
    <property type="match status" value="1"/>
</dbReference>
<evidence type="ECO:0000256" key="2">
    <source>
        <dbReference type="ARBA" id="ARBA00006555"/>
    </source>
</evidence>
<dbReference type="InterPro" id="IPR006260">
    <property type="entry name" value="TonB/TolA_C"/>
</dbReference>
<dbReference type="GO" id="GO:0015891">
    <property type="term" value="P:siderophore transport"/>
    <property type="evidence" value="ECO:0007669"/>
    <property type="project" value="InterPro"/>
</dbReference>
<evidence type="ECO:0000256" key="10">
    <source>
        <dbReference type="RuleBase" id="RU362123"/>
    </source>
</evidence>
<dbReference type="Proteomes" id="UP000246077">
    <property type="component" value="Unassembled WGS sequence"/>
</dbReference>
<dbReference type="InterPro" id="IPR003538">
    <property type="entry name" value="TonB"/>
</dbReference>
<evidence type="ECO:0000256" key="9">
    <source>
        <dbReference type="ARBA" id="ARBA00023136"/>
    </source>
</evidence>
<keyword evidence="3 10" id="KW-0813">Transport</keyword>
<keyword evidence="10" id="KW-0735">Signal-anchor</keyword>
<keyword evidence="9 10" id="KW-0472">Membrane</keyword>
<dbReference type="InterPro" id="IPR037682">
    <property type="entry name" value="TonB_C"/>
</dbReference>
<comment type="similarity">
    <text evidence="2 10">Belongs to the TonB family.</text>
</comment>
<comment type="caution">
    <text evidence="13">The sequence shown here is derived from an EMBL/GenBank/DDBJ whole genome shotgun (WGS) entry which is preliminary data.</text>
</comment>
<feature type="transmembrane region" description="Helical" evidence="10">
    <location>
        <begin position="7"/>
        <end position="28"/>
    </location>
</feature>
<dbReference type="OrthoDB" id="7280794at2"/>
<dbReference type="PROSITE" id="PS52015">
    <property type="entry name" value="TONB_CTD"/>
    <property type="match status" value="1"/>
</dbReference>
<dbReference type="Pfam" id="PF03544">
    <property type="entry name" value="TonB_C"/>
    <property type="match status" value="1"/>
</dbReference>
<reference evidence="14" key="1">
    <citation type="submission" date="2018-05" db="EMBL/GenBank/DDBJ databases">
        <title>Zavarzinia sp. HR-AS.</title>
        <authorList>
            <person name="Lee Y."/>
            <person name="Jeon C.O."/>
        </authorList>
    </citation>
    <scope>NUCLEOTIDE SEQUENCE [LARGE SCALE GENOMIC DNA]</scope>
    <source>
        <strain evidence="14">DSM 1231</strain>
    </source>
</reference>
<evidence type="ECO:0000256" key="11">
    <source>
        <dbReference type="SAM" id="MobiDB-lite"/>
    </source>
</evidence>
<comment type="function">
    <text evidence="10">Interacts with outer membrane receptor proteins that carry out high-affinity binding and energy dependent uptake into the periplasmic space of specific substrates. It could act to transduce energy from the cytoplasmic membrane to specific energy-requiring processes in the outer membrane, resulting in the release into the periplasm of ligands bound by these outer membrane proteins.</text>
</comment>
<keyword evidence="5 10" id="KW-0997">Cell inner membrane</keyword>
<evidence type="ECO:0000256" key="3">
    <source>
        <dbReference type="ARBA" id="ARBA00022448"/>
    </source>
</evidence>
<evidence type="ECO:0000259" key="12">
    <source>
        <dbReference type="PROSITE" id="PS52015"/>
    </source>
</evidence>
<feature type="compositionally biased region" description="Basic and acidic residues" evidence="11">
    <location>
        <begin position="122"/>
        <end position="139"/>
    </location>
</feature>
<evidence type="ECO:0000256" key="1">
    <source>
        <dbReference type="ARBA" id="ARBA00004383"/>
    </source>
</evidence>
<accession>A0A317E6K9</accession>
<evidence type="ECO:0000256" key="8">
    <source>
        <dbReference type="ARBA" id="ARBA00022989"/>
    </source>
</evidence>
<dbReference type="GO" id="GO:0005886">
    <property type="term" value="C:plasma membrane"/>
    <property type="evidence" value="ECO:0007669"/>
    <property type="project" value="UniProtKB-SubCell"/>
</dbReference>
<evidence type="ECO:0000256" key="6">
    <source>
        <dbReference type="ARBA" id="ARBA00022692"/>
    </source>
</evidence>
<evidence type="ECO:0000256" key="4">
    <source>
        <dbReference type="ARBA" id="ARBA00022475"/>
    </source>
</evidence>